<dbReference type="RefSeq" id="WP_188687817.1">
    <property type="nucleotide sequence ID" value="NZ_BMIR01000001.1"/>
</dbReference>
<dbReference type="EMBL" id="BMIR01000001">
    <property type="protein sequence ID" value="GGE26639.1"/>
    <property type="molecule type" value="Genomic_DNA"/>
</dbReference>
<accession>A0A8J2YB50</accession>
<organism evidence="1 2">
    <name type="scientific">Pullulanibacillus camelliae</name>
    <dbReference type="NCBI Taxonomy" id="1707096"/>
    <lineage>
        <taxon>Bacteria</taxon>
        <taxon>Bacillati</taxon>
        <taxon>Bacillota</taxon>
        <taxon>Bacilli</taxon>
        <taxon>Bacillales</taxon>
        <taxon>Sporolactobacillaceae</taxon>
        <taxon>Pullulanibacillus</taxon>
    </lineage>
</organism>
<gene>
    <name evidence="1" type="ORF">GCM10011391_01180</name>
</gene>
<protein>
    <submittedName>
        <fullName evidence="1">Uncharacterized protein</fullName>
    </submittedName>
</protein>
<dbReference type="AlphaFoldDB" id="A0A8J2YB50"/>
<evidence type="ECO:0000313" key="2">
    <source>
        <dbReference type="Proteomes" id="UP000628775"/>
    </source>
</evidence>
<reference evidence="1" key="1">
    <citation type="journal article" date="2014" name="Int. J. Syst. Evol. Microbiol.">
        <title>Complete genome sequence of Corynebacterium casei LMG S-19264T (=DSM 44701T), isolated from a smear-ripened cheese.</title>
        <authorList>
            <consortium name="US DOE Joint Genome Institute (JGI-PGF)"/>
            <person name="Walter F."/>
            <person name="Albersmeier A."/>
            <person name="Kalinowski J."/>
            <person name="Ruckert C."/>
        </authorList>
    </citation>
    <scope>NUCLEOTIDE SEQUENCE</scope>
    <source>
        <strain evidence="1">CGMCC 1.15371</strain>
    </source>
</reference>
<comment type="caution">
    <text evidence="1">The sequence shown here is derived from an EMBL/GenBank/DDBJ whole genome shotgun (WGS) entry which is preliminary data.</text>
</comment>
<name>A0A8J2YB50_9BACL</name>
<sequence length="58" mass="6735">MKKRMQKLSFIELEPNFTVSQFSPEQGFQHSGIQGDIFLKLEVPKDLNLKGADFLYMN</sequence>
<evidence type="ECO:0000313" key="1">
    <source>
        <dbReference type="EMBL" id="GGE26639.1"/>
    </source>
</evidence>
<proteinExistence type="predicted"/>
<reference evidence="1" key="2">
    <citation type="submission" date="2020-09" db="EMBL/GenBank/DDBJ databases">
        <authorList>
            <person name="Sun Q."/>
            <person name="Zhou Y."/>
        </authorList>
    </citation>
    <scope>NUCLEOTIDE SEQUENCE</scope>
    <source>
        <strain evidence="1">CGMCC 1.15371</strain>
    </source>
</reference>
<keyword evidence="2" id="KW-1185">Reference proteome</keyword>
<dbReference type="Proteomes" id="UP000628775">
    <property type="component" value="Unassembled WGS sequence"/>
</dbReference>